<keyword evidence="2" id="KW-1185">Reference proteome</keyword>
<dbReference type="Proteomes" id="UP000719412">
    <property type="component" value="Unassembled WGS sequence"/>
</dbReference>
<dbReference type="EMBL" id="JABDTM020015638">
    <property type="protein sequence ID" value="KAH0819083.1"/>
    <property type="molecule type" value="Genomic_DNA"/>
</dbReference>
<organism evidence="1 2">
    <name type="scientific">Tenebrio molitor</name>
    <name type="common">Yellow mealworm beetle</name>
    <dbReference type="NCBI Taxonomy" id="7067"/>
    <lineage>
        <taxon>Eukaryota</taxon>
        <taxon>Metazoa</taxon>
        <taxon>Ecdysozoa</taxon>
        <taxon>Arthropoda</taxon>
        <taxon>Hexapoda</taxon>
        <taxon>Insecta</taxon>
        <taxon>Pterygota</taxon>
        <taxon>Neoptera</taxon>
        <taxon>Endopterygota</taxon>
        <taxon>Coleoptera</taxon>
        <taxon>Polyphaga</taxon>
        <taxon>Cucujiformia</taxon>
        <taxon>Tenebrionidae</taxon>
        <taxon>Tenebrio</taxon>
    </lineage>
</organism>
<protein>
    <submittedName>
        <fullName evidence="1">Uncharacterized protein</fullName>
    </submittedName>
</protein>
<gene>
    <name evidence="1" type="ORF">GEV33_003708</name>
</gene>
<accession>A0A8J6LH72</accession>
<evidence type="ECO:0000313" key="2">
    <source>
        <dbReference type="Proteomes" id="UP000719412"/>
    </source>
</evidence>
<comment type="caution">
    <text evidence="1">The sequence shown here is derived from an EMBL/GenBank/DDBJ whole genome shotgun (WGS) entry which is preliminary data.</text>
</comment>
<evidence type="ECO:0000313" key="1">
    <source>
        <dbReference type="EMBL" id="KAH0819083.1"/>
    </source>
</evidence>
<sequence>MIRDDSWWPSFNIKNKMYCVAATAQTMNGLSDPDFRYRPRQFGERRGEIYKGGTDAMLEVLDEFRSEVKTDPWCATGAGEPVEEDRIGWKIILEESQPKRRGG</sequence>
<reference evidence="1" key="1">
    <citation type="journal article" date="2020" name="J Insects Food Feed">
        <title>The yellow mealworm (Tenebrio molitor) genome: a resource for the emerging insects as food and feed industry.</title>
        <authorList>
            <person name="Eriksson T."/>
            <person name="Andere A."/>
            <person name="Kelstrup H."/>
            <person name="Emery V."/>
            <person name="Picard C."/>
        </authorList>
    </citation>
    <scope>NUCLEOTIDE SEQUENCE</scope>
    <source>
        <strain evidence="1">Stoneville</strain>
        <tissue evidence="1">Whole head</tissue>
    </source>
</reference>
<name>A0A8J6LH72_TENMO</name>
<reference evidence="1" key="2">
    <citation type="submission" date="2021-08" db="EMBL/GenBank/DDBJ databases">
        <authorList>
            <person name="Eriksson T."/>
        </authorList>
    </citation>
    <scope>NUCLEOTIDE SEQUENCE</scope>
    <source>
        <strain evidence="1">Stoneville</strain>
        <tissue evidence="1">Whole head</tissue>
    </source>
</reference>
<dbReference type="AlphaFoldDB" id="A0A8J6LH72"/>
<proteinExistence type="predicted"/>